<evidence type="ECO:0000259" key="5">
    <source>
        <dbReference type="PROSITE" id="PS50110"/>
    </source>
</evidence>
<proteinExistence type="predicted"/>
<keyword evidence="1 4" id="KW-0597">Phosphoprotein</keyword>
<dbReference type="AlphaFoldDB" id="A0A6C2YNW8"/>
<dbReference type="Pfam" id="PF01590">
    <property type="entry name" value="GAF"/>
    <property type="match status" value="1"/>
</dbReference>
<evidence type="ECO:0000256" key="1">
    <source>
        <dbReference type="ARBA" id="ARBA00022553"/>
    </source>
</evidence>
<feature type="modified residue" description="4-aspartylphosphate" evidence="4">
    <location>
        <position position="382"/>
    </location>
</feature>
<organism evidence="6">
    <name type="scientific">Tuwongella immobilis</name>
    <dbReference type="NCBI Taxonomy" id="692036"/>
    <lineage>
        <taxon>Bacteria</taxon>
        <taxon>Pseudomonadati</taxon>
        <taxon>Planctomycetota</taxon>
        <taxon>Planctomycetia</taxon>
        <taxon>Gemmatales</taxon>
        <taxon>Gemmataceae</taxon>
        <taxon>Tuwongella</taxon>
    </lineage>
</organism>
<dbReference type="Proteomes" id="UP000464378">
    <property type="component" value="Chromosome"/>
</dbReference>
<reference evidence="6" key="1">
    <citation type="submission" date="2019-04" db="EMBL/GenBank/DDBJ databases">
        <authorList>
            <consortium name="Science for Life Laboratories"/>
        </authorList>
    </citation>
    <scope>NUCLEOTIDE SEQUENCE</scope>
    <source>
        <strain evidence="6">MBLW1</strain>
    </source>
</reference>
<gene>
    <name evidence="6" type="ORF">GMBLW1_10710</name>
</gene>
<keyword evidence="2" id="KW-0808">Transferase</keyword>
<evidence type="ECO:0000313" key="6">
    <source>
        <dbReference type="EMBL" id="VIP02889.1"/>
    </source>
</evidence>
<keyword evidence="3" id="KW-0418">Kinase</keyword>
<dbReference type="CDD" id="cd00156">
    <property type="entry name" value="REC"/>
    <property type="match status" value="1"/>
</dbReference>
<dbReference type="EMBL" id="LR593887">
    <property type="protein sequence ID" value="VTS02755.1"/>
    <property type="molecule type" value="Genomic_DNA"/>
</dbReference>
<dbReference type="InterPro" id="IPR001789">
    <property type="entry name" value="Sig_transdc_resp-reg_receiver"/>
</dbReference>
<dbReference type="RefSeq" id="WP_162658017.1">
    <property type="nucleotide sequence ID" value="NZ_LR593887.1"/>
</dbReference>
<name>A0A6C2YNW8_9BACT</name>
<dbReference type="InterPro" id="IPR050595">
    <property type="entry name" value="Bact_response_regulator"/>
</dbReference>
<dbReference type="GO" id="GO:0000160">
    <property type="term" value="P:phosphorelay signal transduction system"/>
    <property type="evidence" value="ECO:0007669"/>
    <property type="project" value="InterPro"/>
</dbReference>
<dbReference type="InParanoid" id="A0A6C2YNW8"/>
<accession>A0A6C2YNW8</accession>
<dbReference type="GO" id="GO:0016301">
    <property type="term" value="F:kinase activity"/>
    <property type="evidence" value="ECO:0007669"/>
    <property type="project" value="UniProtKB-KW"/>
</dbReference>
<dbReference type="Pfam" id="PF00072">
    <property type="entry name" value="Response_reg"/>
    <property type="match status" value="1"/>
</dbReference>
<evidence type="ECO:0000256" key="3">
    <source>
        <dbReference type="ARBA" id="ARBA00022777"/>
    </source>
</evidence>
<dbReference type="SUPFAM" id="SSF55781">
    <property type="entry name" value="GAF domain-like"/>
    <property type="match status" value="1"/>
</dbReference>
<evidence type="ECO:0000313" key="7">
    <source>
        <dbReference type="Proteomes" id="UP000464378"/>
    </source>
</evidence>
<protein>
    <recommendedName>
        <fullName evidence="5">Response regulatory domain-containing protein</fullName>
    </recommendedName>
</protein>
<dbReference type="Gene3D" id="3.40.50.2300">
    <property type="match status" value="1"/>
</dbReference>
<keyword evidence="7" id="KW-1185">Reference proteome</keyword>
<dbReference type="KEGG" id="tim:GMBLW1_10710"/>
<dbReference type="PANTHER" id="PTHR44591:SF3">
    <property type="entry name" value="RESPONSE REGULATORY DOMAIN-CONTAINING PROTEIN"/>
    <property type="match status" value="1"/>
</dbReference>
<evidence type="ECO:0000256" key="2">
    <source>
        <dbReference type="ARBA" id="ARBA00022679"/>
    </source>
</evidence>
<dbReference type="PROSITE" id="PS50110">
    <property type="entry name" value="RESPONSE_REGULATORY"/>
    <property type="match status" value="1"/>
</dbReference>
<dbReference type="Gene3D" id="3.30.450.40">
    <property type="match status" value="1"/>
</dbReference>
<dbReference type="InterPro" id="IPR029016">
    <property type="entry name" value="GAF-like_dom_sf"/>
</dbReference>
<dbReference type="InterPro" id="IPR003018">
    <property type="entry name" value="GAF"/>
</dbReference>
<feature type="domain" description="Response regulatory" evidence="5">
    <location>
        <begin position="333"/>
        <end position="449"/>
    </location>
</feature>
<evidence type="ECO:0000256" key="4">
    <source>
        <dbReference type="PROSITE-ProRule" id="PRU00169"/>
    </source>
</evidence>
<dbReference type="SMART" id="SM00448">
    <property type="entry name" value="REC"/>
    <property type="match status" value="1"/>
</dbReference>
<sequence length="466" mass="51661">MDQRPRILIIDDPRSECRLPAPSALGHADVTRVADPSAAWDYFRETPYDAVIVAPQPLIDLRLTIQQSEQRQQKLEALHRAGTDLTALDTDQIPEMNVQTRTELLKQNLTRSIHDLLHFDILEIRLLNRQTGQLVPLLAEGMTEEAANRTLYARPEGNGVTGYVAATGHSYLCPDTTIDPLYLQGAHAARSSLTVPLIAQNEVIGTFNVESPKPNGFSLEDLQFTELFSREIAQALHTLQLLSAQQTCTVAESINAIHREIAMPVDELLTMASGLLDRLSTTDPDAVSTVQRIIQSARTIKQNIHKVGDDLNMSPVRPAGTKGINLTLLKGLRILVVDNEERVRQSAHLFLDRFGCLVETAPTGMEGLALARNATYDVILADIKLPDLRGYETYCRFRQLQPQSRMVLVTGFDYDASHSLIKARQDGLRFVLFKPFRLEKLLDALLGPGSPAIRKDGTPVTQATPT</sequence>
<dbReference type="PANTHER" id="PTHR44591">
    <property type="entry name" value="STRESS RESPONSE REGULATOR PROTEIN 1"/>
    <property type="match status" value="1"/>
</dbReference>
<dbReference type="EMBL" id="LR586016">
    <property type="protein sequence ID" value="VIP02889.1"/>
    <property type="molecule type" value="Genomic_DNA"/>
</dbReference>
<dbReference type="SUPFAM" id="SSF52172">
    <property type="entry name" value="CheY-like"/>
    <property type="match status" value="1"/>
</dbReference>
<dbReference type="InterPro" id="IPR011006">
    <property type="entry name" value="CheY-like_superfamily"/>
</dbReference>
<dbReference type="SMART" id="SM00065">
    <property type="entry name" value="GAF"/>
    <property type="match status" value="1"/>
</dbReference>